<accession>A0ABR3J0N0</accession>
<protein>
    <recommendedName>
        <fullName evidence="2">ABC transporter domain-containing protein</fullName>
    </recommendedName>
</protein>
<evidence type="ECO:0000313" key="4">
    <source>
        <dbReference type="Proteomes" id="UP001556367"/>
    </source>
</evidence>
<keyword evidence="1" id="KW-0812">Transmembrane</keyword>
<keyword evidence="1" id="KW-0472">Membrane</keyword>
<evidence type="ECO:0000313" key="3">
    <source>
        <dbReference type="EMBL" id="KAL0949139.1"/>
    </source>
</evidence>
<dbReference type="InterPro" id="IPR039421">
    <property type="entry name" value="Type_1_exporter"/>
</dbReference>
<dbReference type="EMBL" id="JASNQZ010000012">
    <property type="protein sequence ID" value="KAL0949139.1"/>
    <property type="molecule type" value="Genomic_DNA"/>
</dbReference>
<sequence>MMAHLSNKAMLLDELQSLVSSGHFTWIRISQLLLVELVRRILEGMLDSFASSNEMIVLNSAKFYMERKQLEQRVRLDLPTISDPVIRDLLQESDLFVRSFHGSSGFGLVSPLEIFRVLSLATEISSHLLLIYSLTRCSTHVCVLVFSTFPAMLPLLMAWFSSAPVQADPWAFTPSEAQAAERQEKLRNLAYSDAYRPEVHLFGLGKWILESWTTSRKVVLEADRNSPTHSASLTSSLNLSEFLTSLQHIPLILMLQSSSVSLGSLTLYRSSIQSVVFATRSLLSVVRMAFQSIFLMGAFTAAMQIKPLLEPKREESVPYPSIRGGMKLEARYVWFSLLLFLRFLHDDGSHASWKRGLCFAYPGSSEPALRDVNFTLEAGETLAIVGHNGSGKSTLANVLLRITDFNAGTLRVNDVDMRALDPTSFHARVSAVFQGFAKFSTTVQENVGLGRVQDIDAPERVRTALRLADAEGVVRALPAGLQTPLEAAAYEKIAWAPGGGCVPATGHHGLSGGEVSPWSMGTRHRHAHQGNLFSCRACPCDWWLDLISGNESLSRVPSCGLDNPRLTSFCSTSRYVINPFLSIFYD</sequence>
<proteinExistence type="predicted"/>
<reference evidence="4" key="1">
    <citation type="submission" date="2024-06" db="EMBL/GenBank/DDBJ databases">
        <title>Multi-omics analyses provide insights into the biosynthesis of the anticancer antibiotic pleurotin in Hohenbuehelia grisea.</title>
        <authorList>
            <person name="Weaver J.A."/>
            <person name="Alberti F."/>
        </authorList>
    </citation>
    <scope>NUCLEOTIDE SEQUENCE [LARGE SCALE GENOMIC DNA]</scope>
    <source>
        <strain evidence="4">T-177</strain>
    </source>
</reference>
<organism evidence="3 4">
    <name type="scientific">Hohenbuehelia grisea</name>
    <dbReference type="NCBI Taxonomy" id="104357"/>
    <lineage>
        <taxon>Eukaryota</taxon>
        <taxon>Fungi</taxon>
        <taxon>Dikarya</taxon>
        <taxon>Basidiomycota</taxon>
        <taxon>Agaricomycotina</taxon>
        <taxon>Agaricomycetes</taxon>
        <taxon>Agaricomycetidae</taxon>
        <taxon>Agaricales</taxon>
        <taxon>Pleurotineae</taxon>
        <taxon>Pleurotaceae</taxon>
        <taxon>Hohenbuehelia</taxon>
    </lineage>
</organism>
<comment type="caution">
    <text evidence="3">The sequence shown here is derived from an EMBL/GenBank/DDBJ whole genome shotgun (WGS) entry which is preliminary data.</text>
</comment>
<dbReference type="Proteomes" id="UP001556367">
    <property type="component" value="Unassembled WGS sequence"/>
</dbReference>
<feature type="domain" description="ABC transporter" evidence="2">
    <location>
        <begin position="369"/>
        <end position="467"/>
    </location>
</feature>
<dbReference type="Pfam" id="PF00005">
    <property type="entry name" value="ABC_tran"/>
    <property type="match status" value="1"/>
</dbReference>
<dbReference type="PANTHER" id="PTHR24221">
    <property type="entry name" value="ATP-BINDING CASSETTE SUB-FAMILY B"/>
    <property type="match status" value="1"/>
</dbReference>
<dbReference type="InterPro" id="IPR027417">
    <property type="entry name" value="P-loop_NTPase"/>
</dbReference>
<name>A0ABR3J0N0_9AGAR</name>
<feature type="transmembrane region" description="Helical" evidence="1">
    <location>
        <begin position="289"/>
        <end position="309"/>
    </location>
</feature>
<evidence type="ECO:0000259" key="2">
    <source>
        <dbReference type="Pfam" id="PF00005"/>
    </source>
</evidence>
<dbReference type="SUPFAM" id="SSF52540">
    <property type="entry name" value="P-loop containing nucleoside triphosphate hydrolases"/>
    <property type="match status" value="1"/>
</dbReference>
<gene>
    <name evidence="3" type="ORF">HGRIS_009220</name>
</gene>
<feature type="transmembrane region" description="Helical" evidence="1">
    <location>
        <begin position="249"/>
        <end position="268"/>
    </location>
</feature>
<dbReference type="PANTHER" id="PTHR24221:SF654">
    <property type="entry name" value="ATP-BINDING CASSETTE SUB-FAMILY B MEMBER 6"/>
    <property type="match status" value="1"/>
</dbReference>
<keyword evidence="4" id="KW-1185">Reference proteome</keyword>
<feature type="transmembrane region" description="Helical" evidence="1">
    <location>
        <begin position="141"/>
        <end position="160"/>
    </location>
</feature>
<keyword evidence="1" id="KW-1133">Transmembrane helix</keyword>
<dbReference type="InterPro" id="IPR003439">
    <property type="entry name" value="ABC_transporter-like_ATP-bd"/>
</dbReference>
<evidence type="ECO:0000256" key="1">
    <source>
        <dbReference type="SAM" id="Phobius"/>
    </source>
</evidence>
<dbReference type="Gene3D" id="3.40.50.300">
    <property type="entry name" value="P-loop containing nucleotide triphosphate hydrolases"/>
    <property type="match status" value="1"/>
</dbReference>